<dbReference type="KEGG" id="bchi:OY14_04650"/>
<accession>A0A0A7UZ95</accession>
<reference evidence="1 2" key="1">
    <citation type="journal article" date="2015" name="Genome Announc.">
        <title>Genome Sequence of Borrelia chilensis VA1, a South American Member of the Lyme Borreliosis Group.</title>
        <authorList>
            <person name="Huang W."/>
            <person name="Ojaimi C."/>
            <person name="Fallon J.T."/>
            <person name="Travisany D."/>
            <person name="Maass A."/>
            <person name="Ivanova L."/>
            <person name="Tomova A."/>
            <person name="Gonzalez-Acuna D."/>
            <person name="Godfrey H.P."/>
            <person name="Cabello F.C."/>
        </authorList>
    </citation>
    <scope>NUCLEOTIDE SEQUENCE [LARGE SCALE GENOMIC DNA]</scope>
    <source>
        <strain evidence="1 2">VA1</strain>
        <plasmid evidence="1">lp54</plasmid>
    </source>
</reference>
<organism evidence="1 2">
    <name type="scientific">Borreliella chilensis</name>
    <dbReference type="NCBI Taxonomy" id="1245910"/>
    <lineage>
        <taxon>Bacteria</taxon>
        <taxon>Pseudomonadati</taxon>
        <taxon>Spirochaetota</taxon>
        <taxon>Spirochaetia</taxon>
        <taxon>Spirochaetales</taxon>
        <taxon>Borreliaceae</taxon>
        <taxon>Borreliella</taxon>
    </lineage>
</organism>
<dbReference type="AlphaFoldDB" id="A0A0A7UZ95"/>
<keyword evidence="2" id="KW-1185">Reference proteome</keyword>
<dbReference type="Proteomes" id="UP000030940">
    <property type="component" value="Plasmid lp54"/>
</dbReference>
<keyword evidence="1" id="KW-0614">Plasmid</keyword>
<protein>
    <submittedName>
        <fullName evidence="1">Lipoprotein</fullName>
    </submittedName>
</protein>
<dbReference type="PROSITE" id="PS51257">
    <property type="entry name" value="PROKAR_LIPOPROTEIN"/>
    <property type="match status" value="1"/>
</dbReference>
<evidence type="ECO:0000313" key="2">
    <source>
        <dbReference type="Proteomes" id="UP000030940"/>
    </source>
</evidence>
<proteinExistence type="predicted"/>
<dbReference type="EMBL" id="CP009912">
    <property type="protein sequence ID" value="AJA90743.1"/>
    <property type="molecule type" value="Genomic_DNA"/>
</dbReference>
<gene>
    <name evidence="1" type="ORF">OY14_04650</name>
</gene>
<name>A0A0A7UZ95_9SPIR</name>
<sequence length="249" mass="29007">MVKKVILISLGALILSCDLLFENEKQKTTNTKNVVGTIPVSIQSIEIRESNQNPTSFEKYYSQTYPIKTLAIDFNINRENEFQKAEDKILSTKGKVESLSILIRKQLLDSKGLTLKNLKEIKNIENLFQKQELLFIFNIKKNKKNIINIMLNPPNDTQKPKNYALLDLKNLIKNNVSEKYLNPIYRFQIKNKKDYHSIDYNKVSISENSIELDLAPHNQIFKMSKNFAQILEILTDINKLRLVIQKEYI</sequence>
<dbReference type="HOGENOM" id="CLU_1096981_0_0_12"/>
<geneLocation type="plasmid" evidence="1 2">
    <name>lp54</name>
</geneLocation>
<evidence type="ECO:0000313" key="1">
    <source>
        <dbReference type="EMBL" id="AJA90743.1"/>
    </source>
</evidence>
<keyword evidence="1" id="KW-0449">Lipoprotein</keyword>